<dbReference type="AlphaFoldDB" id="A0A8I1GHR5"/>
<feature type="domain" description="TaqI-like C-terminal specificity" evidence="9">
    <location>
        <begin position="401"/>
        <end position="514"/>
    </location>
</feature>
<dbReference type="PANTHER" id="PTHR33841:SF1">
    <property type="entry name" value="DNA METHYLTRANSFERASE A"/>
    <property type="match status" value="1"/>
</dbReference>
<comment type="similarity">
    <text evidence="1">Belongs to the N(4)/N(6)-methyltransferase family.</text>
</comment>
<evidence type="ECO:0000259" key="7">
    <source>
        <dbReference type="Pfam" id="PF02384"/>
    </source>
</evidence>
<evidence type="ECO:0000256" key="2">
    <source>
        <dbReference type="ARBA" id="ARBA00011900"/>
    </source>
</evidence>
<dbReference type="PANTHER" id="PTHR33841">
    <property type="entry name" value="DNA METHYLTRANSFERASE YEEA-RELATED"/>
    <property type="match status" value="1"/>
</dbReference>
<evidence type="ECO:0000259" key="8">
    <source>
        <dbReference type="Pfam" id="PF12728"/>
    </source>
</evidence>
<comment type="catalytic activity">
    <reaction evidence="6">
        <text>a 2'-deoxyadenosine in DNA + S-adenosyl-L-methionine = an N(6)-methyl-2'-deoxyadenosine in DNA + S-adenosyl-L-homocysteine + H(+)</text>
        <dbReference type="Rhea" id="RHEA:15197"/>
        <dbReference type="Rhea" id="RHEA-COMP:12418"/>
        <dbReference type="Rhea" id="RHEA-COMP:12419"/>
        <dbReference type="ChEBI" id="CHEBI:15378"/>
        <dbReference type="ChEBI" id="CHEBI:57856"/>
        <dbReference type="ChEBI" id="CHEBI:59789"/>
        <dbReference type="ChEBI" id="CHEBI:90615"/>
        <dbReference type="ChEBI" id="CHEBI:90616"/>
        <dbReference type="EC" id="2.1.1.72"/>
    </reaction>
</comment>
<evidence type="ECO:0000256" key="1">
    <source>
        <dbReference type="ARBA" id="ARBA00006594"/>
    </source>
</evidence>
<dbReference type="Pfam" id="PF12950">
    <property type="entry name" value="TaqI_C"/>
    <property type="match status" value="1"/>
</dbReference>
<dbReference type="PROSITE" id="PS00092">
    <property type="entry name" value="N6_MTASE"/>
    <property type="match status" value="1"/>
</dbReference>
<reference evidence="10 11" key="1">
    <citation type="submission" date="2020-12" db="EMBL/GenBank/DDBJ databases">
        <title>Revised draft genomes of Rhodomicrobium vannielii ATCC 17100 and Rhodomicrobium udaipurense JA643.</title>
        <authorList>
            <person name="Conners E.M."/>
            <person name="Davenport E.J."/>
            <person name="Bose A."/>
        </authorList>
    </citation>
    <scope>NUCLEOTIDE SEQUENCE [LARGE SCALE GENOMIC DNA]</scope>
    <source>
        <strain evidence="10 11">JA643</strain>
    </source>
</reference>
<comment type="caution">
    <text evidence="10">The sequence shown here is derived from an EMBL/GenBank/DDBJ whole genome shotgun (WGS) entry which is preliminary data.</text>
</comment>
<dbReference type="InterPro" id="IPR002052">
    <property type="entry name" value="DNA_methylase_N6_adenine_CS"/>
</dbReference>
<feature type="domain" description="Helix-turn-helix" evidence="8">
    <location>
        <begin position="16"/>
        <end position="60"/>
    </location>
</feature>
<dbReference type="InterPro" id="IPR025931">
    <property type="entry name" value="TaqI_C"/>
</dbReference>
<sequence>MQSSQASFLETDDDCLTVSEAAAAMSVSDASVRNWIKTGYLQLVGGKRISRASLDAFRENVVGSDKLTMRANKSQYDYHDHSELTNLIAELLDRPEHTGDSISTLYEGSLSQSYRNLEGVYYTPSEICDLFFSHLPEDRSNFIFLDPCCGSGNFLSAAVRAGFRPENVYGCDVDKTAVGIARKRMKEVTGGSLATIFDADFLNSSPVARTTIPPANVIFTNPPWGKKLATSDKERLAAIYSCNKSLDSSGLFLLACQQLLQPNGYYGMLLPESFFNVASFEIARRKLLSDHLISIVDHGKPFAGILSRAVSFVATKQPPDRNQMVRCANAGCITTREQSSFLGNPSSILNYATDAEDATLLRHLYTLPHVTLAGRAKWALGVVTGNNKRHLSAIPKEGFVPVYRGADIEIDCLKPPTNFISTDMSGFQQVAPKEMYEASGKLIYRFISSKLVFYHDTDQSMILNSANLVIPDREFPVSMRVLARYLSSDFSNWIYGKIFSTHKVLRSDIERLPIFADQLAAMREFDEVRLLQEIGIERTRGGSYRIKK</sequence>
<dbReference type="InterPro" id="IPR041657">
    <property type="entry name" value="HTH_17"/>
</dbReference>
<evidence type="ECO:0000256" key="5">
    <source>
        <dbReference type="ARBA" id="ARBA00022747"/>
    </source>
</evidence>
<protein>
    <recommendedName>
        <fullName evidence="2">site-specific DNA-methyltransferase (adenine-specific)</fullName>
        <ecNumber evidence="2">2.1.1.72</ecNumber>
    </recommendedName>
</protein>
<evidence type="ECO:0000256" key="6">
    <source>
        <dbReference type="ARBA" id="ARBA00047942"/>
    </source>
</evidence>
<name>A0A8I1GHR5_9HYPH</name>
<evidence type="ECO:0000256" key="4">
    <source>
        <dbReference type="ARBA" id="ARBA00022679"/>
    </source>
</evidence>
<dbReference type="Proteomes" id="UP000623250">
    <property type="component" value="Unassembled WGS sequence"/>
</dbReference>
<organism evidence="10 11">
    <name type="scientific">Rhodomicrobium udaipurense</name>
    <dbReference type="NCBI Taxonomy" id="1202716"/>
    <lineage>
        <taxon>Bacteria</taxon>
        <taxon>Pseudomonadati</taxon>
        <taxon>Pseudomonadota</taxon>
        <taxon>Alphaproteobacteria</taxon>
        <taxon>Hyphomicrobiales</taxon>
        <taxon>Hyphomicrobiaceae</taxon>
        <taxon>Rhodomicrobium</taxon>
    </lineage>
</organism>
<keyword evidence="4" id="KW-0808">Transferase</keyword>
<keyword evidence="11" id="KW-1185">Reference proteome</keyword>
<dbReference type="GO" id="GO:0008170">
    <property type="term" value="F:N-methyltransferase activity"/>
    <property type="evidence" value="ECO:0007669"/>
    <property type="project" value="InterPro"/>
</dbReference>
<dbReference type="GO" id="GO:0032259">
    <property type="term" value="P:methylation"/>
    <property type="evidence" value="ECO:0007669"/>
    <property type="project" value="UniProtKB-KW"/>
</dbReference>
<keyword evidence="3 10" id="KW-0489">Methyltransferase</keyword>
<dbReference type="RefSeq" id="WP_052037506.1">
    <property type="nucleotide sequence ID" value="NZ_JAEMUK010000078.1"/>
</dbReference>
<dbReference type="GO" id="GO:0003677">
    <property type="term" value="F:DNA binding"/>
    <property type="evidence" value="ECO:0007669"/>
    <property type="project" value="InterPro"/>
</dbReference>
<keyword evidence="5" id="KW-0680">Restriction system</keyword>
<dbReference type="InterPro" id="IPR050953">
    <property type="entry name" value="N4_N6_ade-DNA_methylase"/>
</dbReference>
<dbReference type="Pfam" id="PF02384">
    <property type="entry name" value="N6_Mtase"/>
    <property type="match status" value="1"/>
</dbReference>
<evidence type="ECO:0000259" key="9">
    <source>
        <dbReference type="Pfam" id="PF12950"/>
    </source>
</evidence>
<dbReference type="SUPFAM" id="SSF53335">
    <property type="entry name" value="S-adenosyl-L-methionine-dependent methyltransferases"/>
    <property type="match status" value="1"/>
</dbReference>
<dbReference type="InterPro" id="IPR029063">
    <property type="entry name" value="SAM-dependent_MTases_sf"/>
</dbReference>
<dbReference type="GO" id="GO:0009307">
    <property type="term" value="P:DNA restriction-modification system"/>
    <property type="evidence" value="ECO:0007669"/>
    <property type="project" value="UniProtKB-KW"/>
</dbReference>
<evidence type="ECO:0000313" key="11">
    <source>
        <dbReference type="Proteomes" id="UP000623250"/>
    </source>
</evidence>
<dbReference type="Pfam" id="PF12728">
    <property type="entry name" value="HTH_17"/>
    <property type="match status" value="1"/>
</dbReference>
<evidence type="ECO:0000313" key="10">
    <source>
        <dbReference type="EMBL" id="MBJ7544416.1"/>
    </source>
</evidence>
<dbReference type="InterPro" id="IPR003356">
    <property type="entry name" value="DNA_methylase_A-5"/>
</dbReference>
<accession>A0A8I1GHR5</accession>
<evidence type="ECO:0000256" key="3">
    <source>
        <dbReference type="ARBA" id="ARBA00022603"/>
    </source>
</evidence>
<dbReference type="GO" id="GO:0009007">
    <property type="term" value="F:site-specific DNA-methyltransferase (adenine-specific) activity"/>
    <property type="evidence" value="ECO:0007669"/>
    <property type="project" value="UniProtKB-EC"/>
</dbReference>
<gene>
    <name evidence="10" type="ORF">JDN41_12750</name>
</gene>
<dbReference type="PRINTS" id="PR00507">
    <property type="entry name" value="N12N6MTFRASE"/>
</dbReference>
<dbReference type="CDD" id="cd02440">
    <property type="entry name" value="AdoMet_MTases"/>
    <property type="match status" value="1"/>
</dbReference>
<dbReference type="Gene3D" id="3.40.50.150">
    <property type="entry name" value="Vaccinia Virus protein VP39"/>
    <property type="match status" value="1"/>
</dbReference>
<dbReference type="EC" id="2.1.1.72" evidence="2"/>
<proteinExistence type="inferred from homology"/>
<feature type="domain" description="DNA methylase adenine-specific" evidence="7">
    <location>
        <begin position="100"/>
        <end position="295"/>
    </location>
</feature>
<dbReference type="EMBL" id="JAEMUK010000078">
    <property type="protein sequence ID" value="MBJ7544416.1"/>
    <property type="molecule type" value="Genomic_DNA"/>
</dbReference>